<dbReference type="Proteomes" id="UP001523219">
    <property type="component" value="Unassembled WGS sequence"/>
</dbReference>
<proteinExistence type="predicted"/>
<reference evidence="3 4" key="1">
    <citation type="submission" date="2022-05" db="EMBL/GenBank/DDBJ databases">
        <title>Streptomyces sp. nov. RY43-2 isolated from soil of a peat swamp forest.</title>
        <authorList>
            <person name="Kanchanasin P."/>
            <person name="Tanasupawat S."/>
            <person name="Phongsopitanun W."/>
        </authorList>
    </citation>
    <scope>NUCLEOTIDE SEQUENCE [LARGE SCALE GENOMIC DNA]</scope>
    <source>
        <strain evidence="3 4">RY43-2</strain>
    </source>
</reference>
<organism evidence="3 4">
    <name type="scientific">Streptomyces macrolidinus</name>
    <dbReference type="NCBI Taxonomy" id="2952607"/>
    <lineage>
        <taxon>Bacteria</taxon>
        <taxon>Bacillati</taxon>
        <taxon>Actinomycetota</taxon>
        <taxon>Actinomycetes</taxon>
        <taxon>Kitasatosporales</taxon>
        <taxon>Streptomycetaceae</taxon>
        <taxon>Streptomyces</taxon>
    </lineage>
</organism>
<keyword evidence="2" id="KW-0732">Signal</keyword>
<keyword evidence="4" id="KW-1185">Reference proteome</keyword>
<gene>
    <name evidence="3" type="ORF">NGF19_24565</name>
</gene>
<accession>A0ABT0ZK44</accession>
<name>A0ABT0ZK44_9ACTN</name>
<dbReference type="RefSeq" id="WP_252427484.1">
    <property type="nucleotide sequence ID" value="NZ_JAMWMR010000027.1"/>
</dbReference>
<sequence>MSWTRGPLAVLAMAALLGGAAGCGSGDGPEREREGEVTVSPVGKVLDHTDEQGRHYRDIGKDGAPEVTVEVQPDEGDGWDVRLTVRNFRFSPPKTRPLATAGHGVALLYLDGHCLARLRTGDHHLSGRLVPRGTHQLTARLYADDLTVWAVRGTAIESTADITASPPGARTRGRGSPLPRGTA</sequence>
<feature type="signal peptide" evidence="2">
    <location>
        <begin position="1"/>
        <end position="23"/>
    </location>
</feature>
<evidence type="ECO:0000313" key="4">
    <source>
        <dbReference type="Proteomes" id="UP001523219"/>
    </source>
</evidence>
<protein>
    <recommendedName>
        <fullName evidence="5">Nuclear transport factor 2 family protein</fullName>
    </recommendedName>
</protein>
<evidence type="ECO:0000256" key="2">
    <source>
        <dbReference type="SAM" id="SignalP"/>
    </source>
</evidence>
<feature type="chain" id="PRO_5045208381" description="Nuclear transport factor 2 family protein" evidence="2">
    <location>
        <begin position="24"/>
        <end position="183"/>
    </location>
</feature>
<feature type="region of interest" description="Disordered" evidence="1">
    <location>
        <begin position="160"/>
        <end position="183"/>
    </location>
</feature>
<comment type="caution">
    <text evidence="3">The sequence shown here is derived from an EMBL/GenBank/DDBJ whole genome shotgun (WGS) entry which is preliminary data.</text>
</comment>
<evidence type="ECO:0008006" key="5">
    <source>
        <dbReference type="Google" id="ProtNLM"/>
    </source>
</evidence>
<evidence type="ECO:0000256" key="1">
    <source>
        <dbReference type="SAM" id="MobiDB-lite"/>
    </source>
</evidence>
<dbReference type="PROSITE" id="PS51257">
    <property type="entry name" value="PROKAR_LIPOPROTEIN"/>
    <property type="match status" value="1"/>
</dbReference>
<dbReference type="EMBL" id="JAMWMR010000027">
    <property type="protein sequence ID" value="MCN9243916.1"/>
    <property type="molecule type" value="Genomic_DNA"/>
</dbReference>
<evidence type="ECO:0000313" key="3">
    <source>
        <dbReference type="EMBL" id="MCN9243916.1"/>
    </source>
</evidence>
<feature type="region of interest" description="Disordered" evidence="1">
    <location>
        <begin position="44"/>
        <end position="63"/>
    </location>
</feature>
<feature type="compositionally biased region" description="Basic and acidic residues" evidence="1">
    <location>
        <begin position="45"/>
        <end position="63"/>
    </location>
</feature>